<reference evidence="6" key="1">
    <citation type="submission" date="2018-06" db="EMBL/GenBank/DDBJ databases">
        <authorList>
            <person name="Zhirakovskaya E."/>
        </authorList>
    </citation>
    <scope>NUCLEOTIDE SEQUENCE</scope>
</reference>
<keyword evidence="3 5" id="KW-1133">Transmembrane helix</keyword>
<dbReference type="PANTHER" id="PTHR35791">
    <property type="entry name" value="UPF0754 MEMBRANE PROTEIN YHEB"/>
    <property type="match status" value="1"/>
</dbReference>
<evidence type="ECO:0000256" key="1">
    <source>
        <dbReference type="ARBA" id="ARBA00004308"/>
    </source>
</evidence>
<keyword evidence="2 5" id="KW-0812">Transmembrane</keyword>
<evidence type="ECO:0000256" key="4">
    <source>
        <dbReference type="ARBA" id="ARBA00023136"/>
    </source>
</evidence>
<feature type="transmembrane region" description="Helical" evidence="5">
    <location>
        <begin position="6"/>
        <end position="30"/>
    </location>
</feature>
<comment type="subcellular location">
    <subcellularLocation>
        <location evidence="1">Endomembrane system</location>
    </subcellularLocation>
</comment>
<sequence length="526" mass="58945">MHQFFIYLIPPLVGAFIGYMTNYVAIRMLFRPLKPWRIFGWRLPMTPGVIPSKRHELAINMGRMVGRHLLTSRDITKALNGTAFKKQLALVIDSKVQGLLNRDLGPLSSIVPKRFSSYLEAGLKILRWRGLKIVHNHLAGDTFAREMAVIIANHIEETAAKPLTTVLPAKAQARMLDVLEQAARNMLASPKTEEWLSNYIEQKLGEIMTSERTPRQLLPAGVPDFILGFVERETPALLAKAARIAEEPGSRDKIVRAVCAAINNFIAGLGPMAALAAGFISPELIEGKVREYLNEHGAELSAWLQGEEVRERLRDILNGWINNLIDQPLCELLTNIEEEKLKHIQRELAAQTARALREPRLTAMVINLLSEALKELSDSPIQAVIVRLFGSDGMGRGKDWAAREVITMFRSREVKQVLDHLLGGLLERELFRRPIGPLHNFLPKAVQSSLAEYIIEQSNLLMAREVPGLLDSLNLEQMVSKKVDGLDLLQLENLLLSIMEEQFKYINLFGALLGGLIGLVNLLFII</sequence>
<organism evidence="6">
    <name type="scientific">hydrothermal vent metagenome</name>
    <dbReference type="NCBI Taxonomy" id="652676"/>
    <lineage>
        <taxon>unclassified sequences</taxon>
        <taxon>metagenomes</taxon>
        <taxon>ecological metagenomes</taxon>
    </lineage>
</organism>
<feature type="transmembrane region" description="Helical" evidence="5">
    <location>
        <begin position="505"/>
        <end position="525"/>
    </location>
</feature>
<dbReference type="Pfam" id="PF04286">
    <property type="entry name" value="DUF445"/>
    <property type="match status" value="2"/>
</dbReference>
<evidence type="ECO:0000256" key="5">
    <source>
        <dbReference type="SAM" id="Phobius"/>
    </source>
</evidence>
<keyword evidence="4 5" id="KW-0472">Membrane</keyword>
<name>A0A3B0UZN3_9ZZZZ</name>
<dbReference type="InterPro" id="IPR007383">
    <property type="entry name" value="DUF445"/>
</dbReference>
<dbReference type="PANTHER" id="PTHR35791:SF1">
    <property type="entry name" value="UPF0754 MEMBRANE PROTEIN YHEB"/>
    <property type="match status" value="1"/>
</dbReference>
<evidence type="ECO:0000256" key="3">
    <source>
        <dbReference type="ARBA" id="ARBA00022989"/>
    </source>
</evidence>
<protein>
    <submittedName>
        <fullName evidence="6">Uncharacterized protein</fullName>
    </submittedName>
</protein>
<dbReference type="GO" id="GO:0012505">
    <property type="term" value="C:endomembrane system"/>
    <property type="evidence" value="ECO:0007669"/>
    <property type="project" value="UniProtKB-SubCell"/>
</dbReference>
<dbReference type="EMBL" id="UOEX01000178">
    <property type="protein sequence ID" value="VAW36638.1"/>
    <property type="molecule type" value="Genomic_DNA"/>
</dbReference>
<evidence type="ECO:0000256" key="2">
    <source>
        <dbReference type="ARBA" id="ARBA00022692"/>
    </source>
</evidence>
<proteinExistence type="predicted"/>
<accession>A0A3B0UZN3</accession>
<gene>
    <name evidence="6" type="ORF">MNBD_DELTA03-1147</name>
</gene>
<evidence type="ECO:0000313" key="6">
    <source>
        <dbReference type="EMBL" id="VAW36638.1"/>
    </source>
</evidence>
<dbReference type="AlphaFoldDB" id="A0A3B0UZN3"/>